<dbReference type="PROSITE" id="PS50011">
    <property type="entry name" value="PROTEIN_KINASE_DOM"/>
    <property type="match status" value="1"/>
</dbReference>
<comment type="caution">
    <text evidence="2">The sequence shown here is derived from an EMBL/GenBank/DDBJ whole genome shotgun (WGS) entry which is preliminary data.</text>
</comment>
<dbReference type="InterPro" id="IPR059179">
    <property type="entry name" value="MLKL-like_MCAfunc"/>
</dbReference>
<evidence type="ECO:0000313" key="3">
    <source>
        <dbReference type="Proteomes" id="UP000794436"/>
    </source>
</evidence>
<name>A0A8K1CCL4_PYTOL</name>
<reference evidence="2" key="1">
    <citation type="submission" date="2019-03" db="EMBL/GenBank/DDBJ databases">
        <title>Long read genome sequence of the mycoparasitic Pythium oligandrum ATCC 38472 isolated from sugarbeet rhizosphere.</title>
        <authorList>
            <person name="Gaulin E."/>
        </authorList>
    </citation>
    <scope>NUCLEOTIDE SEQUENCE</scope>
    <source>
        <strain evidence="2">ATCC 38472_TT</strain>
    </source>
</reference>
<keyword evidence="3" id="KW-1185">Reference proteome</keyword>
<accession>A0A8K1CCL4</accession>
<dbReference type="AlphaFoldDB" id="A0A8K1CCL4"/>
<sequence length="488" mass="54887">MEVIGAAAPVLGAAAKLTVELYGSRKMCLALIDDVKAMESRLETLQDHDAVVVRDALDQYSLLVTKIRDTLECHVKRNILHRLFVHWSLTSSVAQFYKDLEKIERLLPLDHMIESANRHEQNMKSHDAIAASIQETNEAVINGADKILRTLEEHREAFAQELKRTDFDEEDVADFKKYIKRVRDQGKYTQEEVDKLVKLLRSSSKVLNIAEPSVPKWYLPRDDISYADADPFATSADQLRAMYHGTIYGGSRVVIKTVRATGDPADKKHFDREADILFSCKHPNVLAMYGATSYSDPMLIAVAFAALGNFRDYLAVHNNRRRVWALFLDAARGLAYLHSHNHKIVHGNLKCSNLLVLGDGTGVVSDFRFAFVRINSALSVKPVTSSHNWKSPELFNASDHKPSFKSDVYSLGMCLFEAFTGLVPYADIDVDEAIDMIIDGQLPAIPAGVNVPDEAWDLITRMCRKNSKERPTMQQVVNEIESLARQSQ</sequence>
<dbReference type="GO" id="GO:0005737">
    <property type="term" value="C:cytoplasm"/>
    <property type="evidence" value="ECO:0007669"/>
    <property type="project" value="TreeGrafter"/>
</dbReference>
<dbReference type="OrthoDB" id="164533at2759"/>
<dbReference type="InterPro" id="IPR011009">
    <property type="entry name" value="Kinase-like_dom_sf"/>
</dbReference>
<proteinExistence type="predicted"/>
<dbReference type="PANTHER" id="PTHR23257">
    <property type="entry name" value="SERINE-THREONINE PROTEIN KINASE"/>
    <property type="match status" value="1"/>
</dbReference>
<dbReference type="GO" id="GO:0004672">
    <property type="term" value="F:protein kinase activity"/>
    <property type="evidence" value="ECO:0007669"/>
    <property type="project" value="InterPro"/>
</dbReference>
<dbReference type="Gene3D" id="1.10.510.10">
    <property type="entry name" value="Transferase(Phosphotransferase) domain 1"/>
    <property type="match status" value="1"/>
</dbReference>
<dbReference type="InterPro" id="IPR050167">
    <property type="entry name" value="Ser_Thr_protein_kinase"/>
</dbReference>
<feature type="domain" description="Protein kinase" evidence="1">
    <location>
        <begin position="221"/>
        <end position="483"/>
    </location>
</feature>
<dbReference type="EMBL" id="SPLM01000108">
    <property type="protein sequence ID" value="TMW60461.1"/>
    <property type="molecule type" value="Genomic_DNA"/>
</dbReference>
<gene>
    <name evidence="2" type="ORF">Poli38472_000503</name>
</gene>
<organism evidence="2 3">
    <name type="scientific">Pythium oligandrum</name>
    <name type="common">Mycoparasitic fungus</name>
    <dbReference type="NCBI Taxonomy" id="41045"/>
    <lineage>
        <taxon>Eukaryota</taxon>
        <taxon>Sar</taxon>
        <taxon>Stramenopiles</taxon>
        <taxon>Oomycota</taxon>
        <taxon>Peronosporomycetes</taxon>
        <taxon>Pythiales</taxon>
        <taxon>Pythiaceae</taxon>
        <taxon>Pythium</taxon>
    </lineage>
</organism>
<dbReference type="InterPro" id="IPR000719">
    <property type="entry name" value="Prot_kinase_dom"/>
</dbReference>
<dbReference type="Pfam" id="PF07714">
    <property type="entry name" value="PK_Tyr_Ser-Thr"/>
    <property type="match status" value="1"/>
</dbReference>
<dbReference type="GO" id="GO:0007165">
    <property type="term" value="P:signal transduction"/>
    <property type="evidence" value="ECO:0007669"/>
    <property type="project" value="TreeGrafter"/>
</dbReference>
<dbReference type="CDD" id="cd21037">
    <property type="entry name" value="MLKL_NTD"/>
    <property type="match status" value="1"/>
</dbReference>
<evidence type="ECO:0000313" key="2">
    <source>
        <dbReference type="EMBL" id="TMW60461.1"/>
    </source>
</evidence>
<evidence type="ECO:0000259" key="1">
    <source>
        <dbReference type="PROSITE" id="PS50011"/>
    </source>
</evidence>
<dbReference type="Proteomes" id="UP000794436">
    <property type="component" value="Unassembled WGS sequence"/>
</dbReference>
<dbReference type="SUPFAM" id="SSF56112">
    <property type="entry name" value="Protein kinase-like (PK-like)"/>
    <property type="match status" value="1"/>
</dbReference>
<dbReference type="GO" id="GO:0005524">
    <property type="term" value="F:ATP binding"/>
    <property type="evidence" value="ECO:0007669"/>
    <property type="project" value="InterPro"/>
</dbReference>
<dbReference type="InterPro" id="IPR001245">
    <property type="entry name" value="Ser-Thr/Tyr_kinase_cat_dom"/>
</dbReference>
<protein>
    <recommendedName>
        <fullName evidence="1">Protein kinase domain-containing protein</fullName>
    </recommendedName>
</protein>